<feature type="non-terminal residue" evidence="1">
    <location>
        <position position="107"/>
    </location>
</feature>
<sequence length="107" mass="11614">LLQSASSELESQEWYQPGVLIQDGLLGVEGSNRVARMKSTDLQNGGGAENKVGIEGIDFVMWKLAEAVGPFQDELGFRCCGRSLGFLHQASDPELEEAELIDQEASD</sequence>
<gene>
    <name evidence="1" type="ORF">PGLA1383_LOCUS6926</name>
</gene>
<organism evidence="1 2">
    <name type="scientific">Polarella glacialis</name>
    <name type="common">Dinoflagellate</name>
    <dbReference type="NCBI Taxonomy" id="89957"/>
    <lineage>
        <taxon>Eukaryota</taxon>
        <taxon>Sar</taxon>
        <taxon>Alveolata</taxon>
        <taxon>Dinophyceae</taxon>
        <taxon>Suessiales</taxon>
        <taxon>Suessiaceae</taxon>
        <taxon>Polarella</taxon>
    </lineage>
</organism>
<evidence type="ECO:0000313" key="2">
    <source>
        <dbReference type="Proteomes" id="UP000654075"/>
    </source>
</evidence>
<comment type="caution">
    <text evidence="1">The sequence shown here is derived from an EMBL/GenBank/DDBJ whole genome shotgun (WGS) entry which is preliminary data.</text>
</comment>
<reference evidence="1" key="1">
    <citation type="submission" date="2021-02" db="EMBL/GenBank/DDBJ databases">
        <authorList>
            <person name="Dougan E. K."/>
            <person name="Rhodes N."/>
            <person name="Thang M."/>
            <person name="Chan C."/>
        </authorList>
    </citation>
    <scope>NUCLEOTIDE SEQUENCE</scope>
</reference>
<dbReference type="OrthoDB" id="10643316at2759"/>
<evidence type="ECO:0000313" key="1">
    <source>
        <dbReference type="EMBL" id="CAE8588108.1"/>
    </source>
</evidence>
<dbReference type="Proteomes" id="UP000654075">
    <property type="component" value="Unassembled WGS sequence"/>
</dbReference>
<keyword evidence="2" id="KW-1185">Reference proteome</keyword>
<dbReference type="AlphaFoldDB" id="A0A813DHI1"/>
<name>A0A813DHI1_POLGL</name>
<accession>A0A813DHI1</accession>
<dbReference type="EMBL" id="CAJNNV010002943">
    <property type="protein sequence ID" value="CAE8588108.1"/>
    <property type="molecule type" value="Genomic_DNA"/>
</dbReference>
<feature type="non-terminal residue" evidence="1">
    <location>
        <position position="1"/>
    </location>
</feature>
<proteinExistence type="predicted"/>
<protein>
    <submittedName>
        <fullName evidence="1">Uncharacterized protein</fullName>
    </submittedName>
</protein>